<evidence type="ECO:0000313" key="3">
    <source>
        <dbReference type="Proteomes" id="UP000266841"/>
    </source>
</evidence>
<comment type="caution">
    <text evidence="2">The sequence shown here is derived from an EMBL/GenBank/DDBJ whole genome shotgun (WGS) entry which is preliminary data.</text>
</comment>
<dbReference type="AlphaFoldDB" id="K0TN29"/>
<evidence type="ECO:0000256" key="1">
    <source>
        <dbReference type="SAM" id="MobiDB-lite"/>
    </source>
</evidence>
<accession>K0TN29</accession>
<protein>
    <submittedName>
        <fullName evidence="2">Uncharacterized protein</fullName>
    </submittedName>
</protein>
<proteinExistence type="predicted"/>
<dbReference type="Proteomes" id="UP000266841">
    <property type="component" value="Unassembled WGS sequence"/>
</dbReference>
<feature type="region of interest" description="Disordered" evidence="1">
    <location>
        <begin position="1"/>
        <end position="85"/>
    </location>
</feature>
<organism evidence="2 3">
    <name type="scientific">Thalassiosira oceanica</name>
    <name type="common">Marine diatom</name>
    <dbReference type="NCBI Taxonomy" id="159749"/>
    <lineage>
        <taxon>Eukaryota</taxon>
        <taxon>Sar</taxon>
        <taxon>Stramenopiles</taxon>
        <taxon>Ochrophyta</taxon>
        <taxon>Bacillariophyta</taxon>
        <taxon>Coscinodiscophyceae</taxon>
        <taxon>Thalassiosirophycidae</taxon>
        <taxon>Thalassiosirales</taxon>
        <taxon>Thalassiosiraceae</taxon>
        <taxon>Thalassiosira</taxon>
    </lineage>
</organism>
<sequence>MYDLLNEPAVRRTRRRSPDSSGWSMVDSPPQMDSPDATEDGSSDGWYLSSSLPVGGAVSPHRVPGRQLNTSQANARNPARRRRPVPIRIGAGAHRVASYGKRVRLPRLGMGTELPKGVAPEGDGVAVADVLLVLAVKRRRPPDAAARRVLRKAADHEPVLGDSGFFTYGTRERLFGGCFFNEPQRSI</sequence>
<name>K0TN29_THAOC</name>
<dbReference type="EMBL" id="AGNL01001715">
    <property type="protein sequence ID" value="EJK76776.1"/>
    <property type="molecule type" value="Genomic_DNA"/>
</dbReference>
<evidence type="ECO:0000313" key="2">
    <source>
        <dbReference type="EMBL" id="EJK76776.1"/>
    </source>
</evidence>
<keyword evidence="3" id="KW-1185">Reference proteome</keyword>
<reference evidence="2 3" key="1">
    <citation type="journal article" date="2012" name="Genome Biol.">
        <title>Genome and low-iron response of an oceanic diatom adapted to chronic iron limitation.</title>
        <authorList>
            <person name="Lommer M."/>
            <person name="Specht M."/>
            <person name="Roy A.S."/>
            <person name="Kraemer L."/>
            <person name="Andreson R."/>
            <person name="Gutowska M.A."/>
            <person name="Wolf J."/>
            <person name="Bergner S.V."/>
            <person name="Schilhabel M.B."/>
            <person name="Klostermeier U.C."/>
            <person name="Beiko R.G."/>
            <person name="Rosenstiel P."/>
            <person name="Hippler M."/>
            <person name="Laroche J."/>
        </authorList>
    </citation>
    <scope>NUCLEOTIDE SEQUENCE [LARGE SCALE GENOMIC DNA]</scope>
    <source>
        <strain evidence="2 3">CCMP1005</strain>
    </source>
</reference>
<gene>
    <name evidence="2" type="ORF">THAOC_01446</name>
</gene>